<protein>
    <submittedName>
        <fullName evidence="3">Uncharacterized protein</fullName>
    </submittedName>
</protein>
<evidence type="ECO:0000313" key="4">
    <source>
        <dbReference type="Proteomes" id="UP000708208"/>
    </source>
</evidence>
<evidence type="ECO:0000313" key="3">
    <source>
        <dbReference type="EMBL" id="CAG7819367.1"/>
    </source>
</evidence>
<dbReference type="EMBL" id="CAJVCH010448183">
    <property type="protein sequence ID" value="CAG7819367.1"/>
    <property type="molecule type" value="Genomic_DNA"/>
</dbReference>
<keyword evidence="1" id="KW-0175">Coiled coil</keyword>
<evidence type="ECO:0000256" key="2">
    <source>
        <dbReference type="SAM" id="MobiDB-lite"/>
    </source>
</evidence>
<reference evidence="3" key="1">
    <citation type="submission" date="2021-06" db="EMBL/GenBank/DDBJ databases">
        <authorList>
            <person name="Hodson N. C."/>
            <person name="Mongue J. A."/>
            <person name="Jaron S. K."/>
        </authorList>
    </citation>
    <scope>NUCLEOTIDE SEQUENCE</scope>
</reference>
<dbReference type="Proteomes" id="UP000708208">
    <property type="component" value="Unassembled WGS sequence"/>
</dbReference>
<feature type="coiled-coil region" evidence="1">
    <location>
        <begin position="219"/>
        <end position="369"/>
    </location>
</feature>
<feature type="region of interest" description="Disordered" evidence="2">
    <location>
        <begin position="449"/>
        <end position="534"/>
    </location>
</feature>
<dbReference type="AlphaFoldDB" id="A0A8J2KMZ6"/>
<keyword evidence="4" id="KW-1185">Reference proteome</keyword>
<name>A0A8J2KMZ6_9HEXA</name>
<comment type="caution">
    <text evidence="3">The sequence shown here is derived from an EMBL/GenBank/DDBJ whole genome shotgun (WGS) entry which is preliminary data.</text>
</comment>
<sequence>MNPAGPLPQEAPVSPNALILIRHTLNQVTEEGLRHYKNQFQQLLSSKRPFTDSMLKSFHKDTLQGILSSYDSVFENFQDIPKVQTALKKAREKLIISINSLLETQQSTYDEGIKNVLRLLKDSAAEAENLYFDSMEEFKPEDKSLEGIQAQHSKFKEIALKNFEETILKNGLDSEPWMATELSWKLDTNLDDILADKVSKFSSIKKREPEEPLDLGNKLERLSELVEKLTIENTRLREDFRRTQEVFENRILILEESVKEFTEKNRFLEDELIAANKVSAGLKENIHSLEDASACLNVDLVNHMDELENALNTAEKGNEDLKDQIGVLQENLDAKSVLIFDVLGKFDKLDKSDQNYAKLKALVEGMEKRLTALENFKTKSQEMFAPKSSGSSLEKIKAKTDLVTVEKPQKVKTEVVTTQKPVVAKRNLVTVPNGKPKIVAETLKPIPKEQVPSSSVGVPGTTSRDRTVTTRSTQQESSRQLRRQTSRPSQVTEVIKNFENKSLKNPENTTQSVPRGGRKLKTNFDNVQSGNMEK</sequence>
<evidence type="ECO:0000256" key="1">
    <source>
        <dbReference type="SAM" id="Coils"/>
    </source>
</evidence>
<organism evidence="3 4">
    <name type="scientific">Allacma fusca</name>
    <dbReference type="NCBI Taxonomy" id="39272"/>
    <lineage>
        <taxon>Eukaryota</taxon>
        <taxon>Metazoa</taxon>
        <taxon>Ecdysozoa</taxon>
        <taxon>Arthropoda</taxon>
        <taxon>Hexapoda</taxon>
        <taxon>Collembola</taxon>
        <taxon>Symphypleona</taxon>
        <taxon>Sminthuridae</taxon>
        <taxon>Allacma</taxon>
    </lineage>
</organism>
<gene>
    <name evidence="3" type="ORF">AFUS01_LOCUS29823</name>
</gene>
<accession>A0A8J2KMZ6</accession>
<proteinExistence type="predicted"/>
<feature type="compositionally biased region" description="Polar residues" evidence="2">
    <location>
        <begin position="523"/>
        <end position="534"/>
    </location>
</feature>